<reference evidence="2" key="2">
    <citation type="journal article" date="2021" name="PeerJ">
        <title>Extensive microbial diversity within the chicken gut microbiome revealed by metagenomics and culture.</title>
        <authorList>
            <person name="Gilroy R."/>
            <person name="Ravi A."/>
            <person name="Getino M."/>
            <person name="Pursley I."/>
            <person name="Horton D.L."/>
            <person name="Alikhan N.F."/>
            <person name="Baker D."/>
            <person name="Gharbi K."/>
            <person name="Hall N."/>
            <person name="Watson M."/>
            <person name="Adriaenssens E.M."/>
            <person name="Foster-Nyarko E."/>
            <person name="Jarju S."/>
            <person name="Secka A."/>
            <person name="Antonio M."/>
            <person name="Oren A."/>
            <person name="Chaudhuri R.R."/>
            <person name="La Ragione R."/>
            <person name="Hildebrand F."/>
            <person name="Pallen M.J."/>
        </authorList>
    </citation>
    <scope>NUCLEOTIDE SEQUENCE</scope>
    <source>
        <strain evidence="2">CHK195-15760</strain>
    </source>
</reference>
<dbReference type="Proteomes" id="UP000824093">
    <property type="component" value="Unassembled WGS sequence"/>
</dbReference>
<sequence>MKGISIAFNIERNDIDGLIIRNENLDYNLIIYDNVPGGAGHIKRLNDDKTLTEALRAAYQKVNPNCCEENISCYNCLRNYYNQKYHKILLRKSAKEGIKYILNEKGE</sequence>
<name>A0A9D1SA07_9FIRM</name>
<organism evidence="2 3">
    <name type="scientific">Candidatus Merdicola faecigallinarum</name>
    <dbReference type="NCBI Taxonomy" id="2840862"/>
    <lineage>
        <taxon>Bacteria</taxon>
        <taxon>Bacillati</taxon>
        <taxon>Bacillota</taxon>
        <taxon>Clostridia</taxon>
        <taxon>Candidatus Merdicola</taxon>
    </lineage>
</organism>
<proteinExistence type="predicted"/>
<dbReference type="GO" id="GO:0043138">
    <property type="term" value="F:3'-5' DNA helicase activity"/>
    <property type="evidence" value="ECO:0007669"/>
    <property type="project" value="TreeGrafter"/>
</dbReference>
<evidence type="ECO:0000313" key="2">
    <source>
        <dbReference type="EMBL" id="HIU51908.1"/>
    </source>
</evidence>
<comment type="caution">
    <text evidence="2">The sequence shown here is derived from an EMBL/GenBank/DDBJ whole genome shotgun (WGS) entry which is preliminary data.</text>
</comment>
<dbReference type="GO" id="GO:0006289">
    <property type="term" value="P:nucleotide-excision repair"/>
    <property type="evidence" value="ECO:0007669"/>
    <property type="project" value="TreeGrafter"/>
</dbReference>
<reference evidence="2" key="1">
    <citation type="submission" date="2020-10" db="EMBL/GenBank/DDBJ databases">
        <authorList>
            <person name="Gilroy R."/>
        </authorList>
    </citation>
    <scope>NUCLEOTIDE SEQUENCE</scope>
    <source>
        <strain evidence="2">CHK195-15760</strain>
    </source>
</reference>
<dbReference type="EMBL" id="DVNH01000032">
    <property type="protein sequence ID" value="HIU51908.1"/>
    <property type="molecule type" value="Genomic_DNA"/>
</dbReference>
<protein>
    <submittedName>
        <fullName evidence="2">DUF1998 domain-containing protein</fullName>
    </submittedName>
</protein>
<dbReference type="AlphaFoldDB" id="A0A9D1SA07"/>
<evidence type="ECO:0000313" key="3">
    <source>
        <dbReference type="Proteomes" id="UP000824093"/>
    </source>
</evidence>
<dbReference type="InterPro" id="IPR018973">
    <property type="entry name" value="MZB"/>
</dbReference>
<feature type="domain" description="MrfA-like Zn-binding" evidence="1">
    <location>
        <begin position="1"/>
        <end position="77"/>
    </location>
</feature>
<accession>A0A9D1SA07</accession>
<dbReference type="Pfam" id="PF09369">
    <property type="entry name" value="MZB"/>
    <property type="match status" value="1"/>
</dbReference>
<dbReference type="PANTHER" id="PTHR47957">
    <property type="entry name" value="ATP-DEPENDENT HELICASE HRQ1"/>
    <property type="match status" value="1"/>
</dbReference>
<gene>
    <name evidence="2" type="ORF">IAB70_04740</name>
</gene>
<dbReference type="PANTHER" id="PTHR47957:SF3">
    <property type="entry name" value="ATP-DEPENDENT HELICASE HRQ1"/>
    <property type="match status" value="1"/>
</dbReference>
<evidence type="ECO:0000259" key="1">
    <source>
        <dbReference type="Pfam" id="PF09369"/>
    </source>
</evidence>
<dbReference type="GO" id="GO:0036297">
    <property type="term" value="P:interstrand cross-link repair"/>
    <property type="evidence" value="ECO:0007669"/>
    <property type="project" value="TreeGrafter"/>
</dbReference>